<accession>A0A1H8ISG6</accession>
<feature type="domain" description="Plastocyanin-like" evidence="7">
    <location>
        <begin position="348"/>
        <end position="453"/>
    </location>
</feature>
<dbReference type="PANTHER" id="PTHR11709">
    <property type="entry name" value="MULTI-COPPER OXIDASE"/>
    <property type="match status" value="1"/>
</dbReference>
<feature type="chain" id="PRO_5038938065" evidence="5">
    <location>
        <begin position="21"/>
        <end position="472"/>
    </location>
</feature>
<dbReference type="Gene3D" id="2.60.40.420">
    <property type="entry name" value="Cupredoxins - blue copper proteins"/>
    <property type="match status" value="3"/>
</dbReference>
<name>A0A1H8ISG6_9BACL</name>
<evidence type="ECO:0000256" key="2">
    <source>
        <dbReference type="ARBA" id="ARBA00023002"/>
    </source>
</evidence>
<dbReference type="STRING" id="1173111.SAMN05444955_11934"/>
<evidence type="ECO:0000259" key="7">
    <source>
        <dbReference type="Pfam" id="PF07731"/>
    </source>
</evidence>
<dbReference type="InterPro" id="IPR011707">
    <property type="entry name" value="Cu-oxidase-like_N"/>
</dbReference>
<dbReference type="InterPro" id="IPR045087">
    <property type="entry name" value="Cu-oxidase_fam"/>
</dbReference>
<keyword evidence="2" id="KW-0560">Oxidoreductase</keyword>
<dbReference type="PANTHER" id="PTHR11709:SF394">
    <property type="entry name" value="FI03373P-RELATED"/>
    <property type="match status" value="1"/>
</dbReference>
<keyword evidence="9" id="KW-0167">Capsid protein</keyword>
<dbReference type="OrthoDB" id="9757546at2"/>
<evidence type="ECO:0000313" key="9">
    <source>
        <dbReference type="EMBL" id="SEN71484.1"/>
    </source>
</evidence>
<protein>
    <submittedName>
        <fullName evidence="9">Multicopper oxidase with three cupredoxin domains (Includes cell division protein FtsP and spore coat protein CotA)</fullName>
    </submittedName>
</protein>
<evidence type="ECO:0000259" key="6">
    <source>
        <dbReference type="Pfam" id="PF00394"/>
    </source>
</evidence>
<keyword evidence="3" id="KW-0186">Copper</keyword>
<evidence type="ECO:0000256" key="5">
    <source>
        <dbReference type="SAM" id="SignalP"/>
    </source>
</evidence>
<feature type="domain" description="Plastocyanin-like" evidence="6">
    <location>
        <begin position="206"/>
        <end position="278"/>
    </location>
</feature>
<keyword evidence="9" id="KW-0132">Cell division</keyword>
<dbReference type="PROSITE" id="PS00080">
    <property type="entry name" value="MULTICOPPER_OXIDASE2"/>
    <property type="match status" value="1"/>
</dbReference>
<dbReference type="AlphaFoldDB" id="A0A1H8ISG6"/>
<evidence type="ECO:0000259" key="8">
    <source>
        <dbReference type="Pfam" id="PF07732"/>
    </source>
</evidence>
<dbReference type="InterPro" id="IPR001117">
    <property type="entry name" value="Cu-oxidase_2nd"/>
</dbReference>
<reference evidence="9 10" key="1">
    <citation type="submission" date="2016-10" db="EMBL/GenBank/DDBJ databases">
        <authorList>
            <person name="de Groot N.N."/>
        </authorList>
    </citation>
    <scope>NUCLEOTIDE SEQUENCE [LARGE SCALE GENOMIC DNA]</scope>
    <source>
        <strain evidence="9 10">DSM 46701</strain>
    </source>
</reference>
<dbReference type="InterPro" id="IPR008972">
    <property type="entry name" value="Cupredoxin"/>
</dbReference>
<feature type="domain" description="Plastocyanin-like" evidence="8">
    <location>
        <begin position="68"/>
        <end position="182"/>
    </location>
</feature>
<feature type="region of interest" description="Disordered" evidence="4">
    <location>
        <begin position="31"/>
        <end position="51"/>
    </location>
</feature>
<keyword evidence="1" id="KW-0479">Metal-binding</keyword>
<keyword evidence="9" id="KW-0946">Virion</keyword>
<dbReference type="SUPFAM" id="SSF49503">
    <property type="entry name" value="Cupredoxins"/>
    <property type="match status" value="3"/>
</dbReference>
<gene>
    <name evidence="9" type="ORF">SAMN05444955_11934</name>
</gene>
<evidence type="ECO:0000256" key="3">
    <source>
        <dbReference type="ARBA" id="ARBA00023008"/>
    </source>
</evidence>
<evidence type="ECO:0000313" key="10">
    <source>
        <dbReference type="Proteomes" id="UP000199695"/>
    </source>
</evidence>
<dbReference type="CDD" id="cd04202">
    <property type="entry name" value="CuRO_D2_2dMcoN_like"/>
    <property type="match status" value="1"/>
</dbReference>
<keyword evidence="9" id="KW-0131">Cell cycle</keyword>
<dbReference type="GO" id="GO:0051301">
    <property type="term" value="P:cell division"/>
    <property type="evidence" value="ECO:0007669"/>
    <property type="project" value="UniProtKB-KW"/>
</dbReference>
<keyword evidence="5" id="KW-0732">Signal</keyword>
<dbReference type="GO" id="GO:0005507">
    <property type="term" value="F:copper ion binding"/>
    <property type="evidence" value="ECO:0007669"/>
    <property type="project" value="InterPro"/>
</dbReference>
<dbReference type="RefSeq" id="WP_089972524.1">
    <property type="nucleotide sequence ID" value="NZ_FOCQ01000019.1"/>
</dbReference>
<dbReference type="InterPro" id="IPR002355">
    <property type="entry name" value="Cu_oxidase_Cu_BS"/>
</dbReference>
<organism evidence="9 10">
    <name type="scientific">Lihuaxuella thermophila</name>
    <dbReference type="NCBI Taxonomy" id="1173111"/>
    <lineage>
        <taxon>Bacteria</taxon>
        <taxon>Bacillati</taxon>
        <taxon>Bacillota</taxon>
        <taxon>Bacilli</taxon>
        <taxon>Bacillales</taxon>
        <taxon>Thermoactinomycetaceae</taxon>
        <taxon>Lihuaxuella</taxon>
    </lineage>
</organism>
<evidence type="ECO:0000256" key="4">
    <source>
        <dbReference type="SAM" id="MobiDB-lite"/>
    </source>
</evidence>
<evidence type="ECO:0000256" key="1">
    <source>
        <dbReference type="ARBA" id="ARBA00022723"/>
    </source>
</evidence>
<dbReference type="Pfam" id="PF07732">
    <property type="entry name" value="Cu-oxidase_3"/>
    <property type="match status" value="1"/>
</dbReference>
<feature type="signal peptide" evidence="5">
    <location>
        <begin position="1"/>
        <end position="20"/>
    </location>
</feature>
<proteinExistence type="predicted"/>
<dbReference type="EMBL" id="FOCQ01000019">
    <property type="protein sequence ID" value="SEN71484.1"/>
    <property type="molecule type" value="Genomic_DNA"/>
</dbReference>
<sequence length="472" mass="52528">MKKGWIWASFCVSLSIFLTACGMELPEEMDVSGHGHGTSHPGGTTSCADLKEPTTTAPVKKFHLTAKAETLKLENGKTLDAWTYNGTTPGPEIRVQQGDRVVVTLENENIQAGVTIHWHGVILPCSQDGVPGITQDAVKPGEAFTYQFIAKQAGSFWYHSHQQSSIQARKGLIGRLIVETKKKDWDYDKDYAVTLHNLDGHPLIDQKKDLYLKAEPGEKVRLRIVNARNTTQKLAVAGIPYQVISIDGNDIHGPSPVKNQLIPVGAGQRYDILFQIPENGQVKLVTLDGEEQNTSTTITLGDGREVGKITDLDRQPEFDFTRYGTPTHDGVSLPSKFDRVYTLTLDWSWPDQFTINDKVMHHNQPLMVKKGDWVKLRLVNEGGGTHPMHLHGHVFQVLTKNGKPLKSSIYMDTLPVDVNETYEIAFRADNPGLWMLHCHNLIHARLGMGMMLNYEGITTPYRVGTKPGNVPD</sequence>
<dbReference type="GO" id="GO:0016491">
    <property type="term" value="F:oxidoreductase activity"/>
    <property type="evidence" value="ECO:0007669"/>
    <property type="project" value="UniProtKB-KW"/>
</dbReference>
<dbReference type="Pfam" id="PF00394">
    <property type="entry name" value="Cu-oxidase"/>
    <property type="match status" value="1"/>
</dbReference>
<dbReference type="Pfam" id="PF07731">
    <property type="entry name" value="Cu-oxidase_2"/>
    <property type="match status" value="1"/>
</dbReference>
<dbReference type="Proteomes" id="UP000199695">
    <property type="component" value="Unassembled WGS sequence"/>
</dbReference>
<dbReference type="PROSITE" id="PS51257">
    <property type="entry name" value="PROKAR_LIPOPROTEIN"/>
    <property type="match status" value="1"/>
</dbReference>
<keyword evidence="10" id="KW-1185">Reference proteome</keyword>
<dbReference type="InterPro" id="IPR011706">
    <property type="entry name" value="Cu-oxidase_C"/>
</dbReference>